<evidence type="ECO:0000313" key="2">
    <source>
        <dbReference type="EMBL" id="TGK71113.1"/>
    </source>
</evidence>
<feature type="chain" id="PRO_5026840294" evidence="1">
    <location>
        <begin position="20"/>
        <end position="107"/>
    </location>
</feature>
<dbReference type="EMBL" id="RQFF01000021">
    <property type="protein sequence ID" value="TGK71113.1"/>
    <property type="molecule type" value="Genomic_DNA"/>
</dbReference>
<organism evidence="2 3">
    <name type="scientific">Leptospira kanakyensis</name>
    <dbReference type="NCBI Taxonomy" id="2484968"/>
    <lineage>
        <taxon>Bacteria</taxon>
        <taxon>Pseudomonadati</taxon>
        <taxon>Spirochaetota</taxon>
        <taxon>Spirochaetia</taxon>
        <taxon>Leptospirales</taxon>
        <taxon>Leptospiraceae</taxon>
        <taxon>Leptospira</taxon>
    </lineage>
</organism>
<sequence length="107" mass="12126">MKKILITATLLIFTIQLSAKTHTLDDGKISFEANDEFQAFSQEIIDKKYPSKRAPKFVIGTKSTKTSIGFDIKNNIIDEANLDDFRKGMSESFDKIIPGIVWIKNEL</sequence>
<reference evidence="2" key="1">
    <citation type="journal article" date="2019" name="PLoS Negl. Trop. Dis.">
        <title>Revisiting the worldwide diversity of Leptospira species in the environment.</title>
        <authorList>
            <person name="Vincent A.T."/>
            <person name="Schiettekatte O."/>
            <person name="Bourhy P."/>
            <person name="Veyrier F.J."/>
            <person name="Picardeau M."/>
        </authorList>
    </citation>
    <scope>NUCLEOTIDE SEQUENCE [LARGE SCALE GENOMIC DNA]</scope>
    <source>
        <strain evidence="2">201800293</strain>
    </source>
</reference>
<name>A0A6N4QGW5_9LEPT</name>
<dbReference type="Proteomes" id="UP000297239">
    <property type="component" value="Unassembled WGS sequence"/>
</dbReference>
<evidence type="ECO:0000313" key="3">
    <source>
        <dbReference type="Proteomes" id="UP000297239"/>
    </source>
</evidence>
<dbReference type="AlphaFoldDB" id="A0A6N4QGW5"/>
<feature type="signal peptide" evidence="1">
    <location>
        <begin position="1"/>
        <end position="19"/>
    </location>
</feature>
<proteinExistence type="predicted"/>
<protein>
    <submittedName>
        <fullName evidence="2">Uncharacterized protein</fullName>
    </submittedName>
</protein>
<evidence type="ECO:0000256" key="1">
    <source>
        <dbReference type="SAM" id="SignalP"/>
    </source>
</evidence>
<keyword evidence="1" id="KW-0732">Signal</keyword>
<feature type="non-terminal residue" evidence="2">
    <location>
        <position position="107"/>
    </location>
</feature>
<keyword evidence="3" id="KW-1185">Reference proteome</keyword>
<gene>
    <name evidence="2" type="ORF">EHQ18_08320</name>
</gene>
<accession>A0A6N4QGW5</accession>
<comment type="caution">
    <text evidence="2">The sequence shown here is derived from an EMBL/GenBank/DDBJ whole genome shotgun (WGS) entry which is preliminary data.</text>
</comment>
<dbReference type="RefSeq" id="WP_210409988.1">
    <property type="nucleotide sequence ID" value="NZ_RQFF01000021.1"/>
</dbReference>